<proteinExistence type="predicted"/>
<dbReference type="EMBL" id="GGEC01085757">
    <property type="protein sequence ID" value="MBX66241.1"/>
    <property type="molecule type" value="Transcribed_RNA"/>
</dbReference>
<reference evidence="1" key="1">
    <citation type="submission" date="2018-02" db="EMBL/GenBank/DDBJ databases">
        <title>Rhizophora mucronata_Transcriptome.</title>
        <authorList>
            <person name="Meera S.P."/>
            <person name="Sreeshan A."/>
            <person name="Augustine A."/>
        </authorList>
    </citation>
    <scope>NUCLEOTIDE SEQUENCE</scope>
    <source>
        <tissue evidence="1">Leaf</tissue>
    </source>
</reference>
<name>A0A2P2QGW8_RHIMU</name>
<evidence type="ECO:0000313" key="1">
    <source>
        <dbReference type="EMBL" id="MBX66241.1"/>
    </source>
</evidence>
<accession>A0A2P2QGW8</accession>
<dbReference type="AlphaFoldDB" id="A0A2P2QGW8"/>
<sequence>MRQLSASNAICFLWPADRCCHLRNADQLLVVTRFH</sequence>
<protein>
    <submittedName>
        <fullName evidence="1">Uncharacterized protein</fullName>
    </submittedName>
</protein>
<organism evidence="1">
    <name type="scientific">Rhizophora mucronata</name>
    <name type="common">Asiatic mangrove</name>
    <dbReference type="NCBI Taxonomy" id="61149"/>
    <lineage>
        <taxon>Eukaryota</taxon>
        <taxon>Viridiplantae</taxon>
        <taxon>Streptophyta</taxon>
        <taxon>Embryophyta</taxon>
        <taxon>Tracheophyta</taxon>
        <taxon>Spermatophyta</taxon>
        <taxon>Magnoliopsida</taxon>
        <taxon>eudicotyledons</taxon>
        <taxon>Gunneridae</taxon>
        <taxon>Pentapetalae</taxon>
        <taxon>rosids</taxon>
        <taxon>fabids</taxon>
        <taxon>Malpighiales</taxon>
        <taxon>Rhizophoraceae</taxon>
        <taxon>Rhizophora</taxon>
    </lineage>
</organism>